<name>A0A1H6MQC9_9GAMM</name>
<evidence type="ECO:0000313" key="1">
    <source>
        <dbReference type="EMBL" id="SEI00787.1"/>
    </source>
</evidence>
<proteinExistence type="predicted"/>
<gene>
    <name evidence="1" type="ORF">BAZSYMA_ACONTIG00041_4</name>
</gene>
<evidence type="ECO:0000313" key="2">
    <source>
        <dbReference type="Proteomes" id="UP000198988"/>
    </source>
</evidence>
<reference evidence="2" key="1">
    <citation type="submission" date="2016-06" db="EMBL/GenBank/DDBJ databases">
        <authorList>
            <person name="Petersen J."/>
            <person name="Sayavedra L."/>
        </authorList>
    </citation>
    <scope>NUCLEOTIDE SEQUENCE [LARGE SCALE GENOMIC DNA]</scope>
    <source>
        <strain evidence="2">BazSymA</strain>
    </source>
</reference>
<organism evidence="1 2">
    <name type="scientific">Bathymodiolus azoricus thioautotrophic gill symbiont</name>
    <dbReference type="NCBI Taxonomy" id="235205"/>
    <lineage>
        <taxon>Bacteria</taxon>
        <taxon>Pseudomonadati</taxon>
        <taxon>Pseudomonadota</taxon>
        <taxon>Gammaproteobacteria</taxon>
        <taxon>sulfur-oxidizing symbionts</taxon>
    </lineage>
</organism>
<protein>
    <submittedName>
        <fullName evidence="1">Uncharacterized protein</fullName>
    </submittedName>
</protein>
<accession>A0A1H6MQC9</accession>
<dbReference type="AlphaFoldDB" id="A0A1H6MQC9"/>
<dbReference type="EMBL" id="CDSC02000433">
    <property type="protein sequence ID" value="SEI00787.1"/>
    <property type="molecule type" value="Genomic_DNA"/>
</dbReference>
<sequence length="41" mass="4658">MLNELVRVEDTRWLRLFIKNTALCKHVSGRIGCDACPVLEG</sequence>
<dbReference type="Proteomes" id="UP000198988">
    <property type="component" value="Unassembled WGS sequence"/>
</dbReference>